<organism evidence="9 10">
    <name type="scientific">Polyplax serrata</name>
    <name type="common">Common mouse louse</name>
    <dbReference type="NCBI Taxonomy" id="468196"/>
    <lineage>
        <taxon>Eukaryota</taxon>
        <taxon>Metazoa</taxon>
        <taxon>Ecdysozoa</taxon>
        <taxon>Arthropoda</taxon>
        <taxon>Hexapoda</taxon>
        <taxon>Insecta</taxon>
        <taxon>Pterygota</taxon>
        <taxon>Neoptera</taxon>
        <taxon>Paraneoptera</taxon>
        <taxon>Psocodea</taxon>
        <taxon>Troctomorpha</taxon>
        <taxon>Phthiraptera</taxon>
        <taxon>Anoplura</taxon>
        <taxon>Polyplacidae</taxon>
        <taxon>Polyplax</taxon>
    </lineage>
</organism>
<dbReference type="GO" id="GO:0005737">
    <property type="term" value="C:cytoplasm"/>
    <property type="evidence" value="ECO:0007669"/>
    <property type="project" value="InterPro"/>
</dbReference>
<evidence type="ECO:0008006" key="11">
    <source>
        <dbReference type="Google" id="ProtNLM"/>
    </source>
</evidence>
<gene>
    <name evidence="9" type="ORF">RUM43_007569</name>
</gene>
<dbReference type="PRINTS" id="PR02094">
    <property type="entry name" value="HEXIMFAMILY"/>
</dbReference>
<protein>
    <recommendedName>
        <fullName evidence="11">HEXIM</fullName>
    </recommendedName>
</protein>
<comment type="caution">
    <text evidence="9">The sequence shown here is derived from an EMBL/GenBank/DDBJ whole genome shotgun (WGS) entry which is preliminary data.</text>
</comment>
<evidence type="ECO:0000256" key="5">
    <source>
        <dbReference type="ARBA" id="ARBA00023054"/>
    </source>
</evidence>
<dbReference type="Pfam" id="PF15313">
    <property type="entry name" value="HEXIM"/>
    <property type="match status" value="1"/>
</dbReference>
<feature type="region of interest" description="Disordered" evidence="8">
    <location>
        <begin position="218"/>
        <end position="270"/>
    </location>
</feature>
<dbReference type="GO" id="GO:0004861">
    <property type="term" value="F:cyclin-dependent protein serine/threonine kinase inhibitor activity"/>
    <property type="evidence" value="ECO:0007669"/>
    <property type="project" value="InterPro"/>
</dbReference>
<dbReference type="EMBL" id="JAWJWE010000003">
    <property type="protein sequence ID" value="KAK6639297.1"/>
    <property type="molecule type" value="Genomic_DNA"/>
</dbReference>
<dbReference type="Gene3D" id="6.10.250.2910">
    <property type="match status" value="1"/>
</dbReference>
<evidence type="ECO:0000256" key="7">
    <source>
        <dbReference type="ARBA" id="ARBA00023242"/>
    </source>
</evidence>
<feature type="compositionally biased region" description="Basic and acidic residues" evidence="8">
    <location>
        <begin position="1"/>
        <end position="14"/>
    </location>
</feature>
<comment type="subcellular location">
    <subcellularLocation>
        <location evidence="1">Nucleus</location>
    </subcellularLocation>
</comment>
<evidence type="ECO:0000256" key="2">
    <source>
        <dbReference type="ARBA" id="ARBA00008409"/>
    </source>
</evidence>
<comment type="similarity">
    <text evidence="2">Belongs to the HEXIM family.</text>
</comment>
<dbReference type="InterPro" id="IPR024872">
    <property type="entry name" value="HEXIM"/>
</dbReference>
<dbReference type="PANTHER" id="PTHR13469">
    <property type="entry name" value="HEXAMETHYLENE BISACETAMIDE INDUCIBLE 1"/>
    <property type="match status" value="1"/>
</dbReference>
<keyword evidence="3" id="KW-0678">Repressor</keyword>
<evidence type="ECO:0000256" key="6">
    <source>
        <dbReference type="ARBA" id="ARBA00023163"/>
    </source>
</evidence>
<dbReference type="GO" id="GO:0097322">
    <property type="term" value="F:7SK snRNA binding"/>
    <property type="evidence" value="ECO:0007669"/>
    <property type="project" value="TreeGrafter"/>
</dbReference>
<sequence>MSSDGKTERMDESVNNKLAAGETDDVNSEVVPSLDSDKNSSDWNLPASLSKFRENTQRRKRPRRKSKKGKYPYSKSSWQQRRDLGSSERAQRIRQEMFDHGQPVAPYNTTQFLIEDHGDLQNIDAQLQVAQEQNPGSSLVNSKPSRARDSSFSIDSDVDYFYSSPEDEEEFLTKEFSNAYEDLHVERLSSMSKSEIIHDYLQLESKYEKTLIELKRLRKGADEGQEANTPQNKENEGEQDRDTDTSSKSENEVAEQLRISQIENKSLKVELDELRKENKTLRSLVEKNDSSSVDSDSDSSSTSSITSDSSSSVSEMTDDKYQNVNGVTYNGHSMDDSTNEGHNSEAEK</sequence>
<name>A0AAN8PMX6_POLSC</name>
<dbReference type="GO" id="GO:0005654">
    <property type="term" value="C:nucleoplasm"/>
    <property type="evidence" value="ECO:0007669"/>
    <property type="project" value="TreeGrafter"/>
</dbReference>
<feature type="compositionally biased region" description="Polar residues" evidence="8">
    <location>
        <begin position="322"/>
        <end position="331"/>
    </location>
</feature>
<evidence type="ECO:0000256" key="4">
    <source>
        <dbReference type="ARBA" id="ARBA00023015"/>
    </source>
</evidence>
<evidence type="ECO:0000256" key="1">
    <source>
        <dbReference type="ARBA" id="ARBA00004123"/>
    </source>
</evidence>
<feature type="region of interest" description="Disordered" evidence="8">
    <location>
        <begin position="282"/>
        <end position="348"/>
    </location>
</feature>
<feature type="compositionally biased region" description="Basic residues" evidence="8">
    <location>
        <begin position="58"/>
        <end position="70"/>
    </location>
</feature>
<feature type="region of interest" description="Disordered" evidence="8">
    <location>
        <begin position="1"/>
        <end position="104"/>
    </location>
</feature>
<keyword evidence="5" id="KW-0175">Coiled coil</keyword>
<reference evidence="9 10" key="1">
    <citation type="submission" date="2023-10" db="EMBL/GenBank/DDBJ databases">
        <title>Genomes of two closely related lineages of the louse Polyplax serrata with different host specificities.</title>
        <authorList>
            <person name="Martinu J."/>
            <person name="Tarabai H."/>
            <person name="Stefka J."/>
            <person name="Hypsa V."/>
        </authorList>
    </citation>
    <scope>NUCLEOTIDE SEQUENCE [LARGE SCALE GENOMIC DNA]</scope>
    <source>
        <strain evidence="9">HR10_N</strain>
    </source>
</reference>
<feature type="compositionally biased region" description="Basic and acidic residues" evidence="8">
    <location>
        <begin position="80"/>
        <end position="99"/>
    </location>
</feature>
<evidence type="ECO:0000313" key="9">
    <source>
        <dbReference type="EMBL" id="KAK6639297.1"/>
    </source>
</evidence>
<evidence type="ECO:0000313" key="10">
    <source>
        <dbReference type="Proteomes" id="UP001372834"/>
    </source>
</evidence>
<dbReference type="PANTHER" id="PTHR13469:SF8">
    <property type="entry name" value="HEXIM P-TEFB COMPLEX SUBUNIT 1"/>
    <property type="match status" value="1"/>
</dbReference>
<proteinExistence type="inferred from homology"/>
<feature type="region of interest" description="Disordered" evidence="8">
    <location>
        <begin position="131"/>
        <end position="151"/>
    </location>
</feature>
<keyword evidence="7" id="KW-0539">Nucleus</keyword>
<evidence type="ECO:0000256" key="3">
    <source>
        <dbReference type="ARBA" id="ARBA00022491"/>
    </source>
</evidence>
<feature type="compositionally biased region" description="Low complexity" evidence="8">
    <location>
        <begin position="290"/>
        <end position="314"/>
    </location>
</feature>
<dbReference type="Proteomes" id="UP001372834">
    <property type="component" value="Unassembled WGS sequence"/>
</dbReference>
<evidence type="ECO:0000256" key="8">
    <source>
        <dbReference type="SAM" id="MobiDB-lite"/>
    </source>
</evidence>
<dbReference type="AlphaFoldDB" id="A0AAN8PMX6"/>
<keyword evidence="4" id="KW-0805">Transcription regulation</keyword>
<feature type="compositionally biased region" description="Basic and acidic residues" evidence="8">
    <location>
        <begin position="233"/>
        <end position="251"/>
    </location>
</feature>
<dbReference type="GO" id="GO:0000122">
    <property type="term" value="P:negative regulation of transcription by RNA polymerase II"/>
    <property type="evidence" value="ECO:0007669"/>
    <property type="project" value="InterPro"/>
</dbReference>
<keyword evidence="6" id="KW-0804">Transcription</keyword>
<accession>A0AAN8PMX6</accession>